<keyword evidence="3 5" id="KW-0378">Hydrolase</keyword>
<keyword evidence="1 5" id="KW-0963">Cytoplasm</keyword>
<feature type="domain" description="OB-fold nucleic acid binding" evidence="9">
    <location>
        <begin position="25"/>
        <end position="117"/>
    </location>
</feature>
<comment type="function">
    <text evidence="5">Bidirectionally degrades single-stranded DNA into large acid-insoluble oligonucleotides, which are then degraded further into small acid-soluble oligonucleotides.</text>
</comment>
<dbReference type="AlphaFoldDB" id="A0A4R1KYU6"/>
<comment type="subunit">
    <text evidence="5">Heterooligomer composed of large and small subunits.</text>
</comment>
<evidence type="ECO:0000256" key="2">
    <source>
        <dbReference type="ARBA" id="ARBA00022722"/>
    </source>
</evidence>
<dbReference type="NCBIfam" id="TIGR00237">
    <property type="entry name" value="xseA"/>
    <property type="match status" value="1"/>
</dbReference>
<accession>A0A4R1KYU6</accession>
<evidence type="ECO:0000256" key="5">
    <source>
        <dbReference type="HAMAP-Rule" id="MF_00378"/>
    </source>
</evidence>
<keyword evidence="4 5" id="KW-0269">Exonuclease</keyword>
<dbReference type="GO" id="GO:0009318">
    <property type="term" value="C:exodeoxyribonuclease VII complex"/>
    <property type="evidence" value="ECO:0007669"/>
    <property type="project" value="UniProtKB-UniRule"/>
</dbReference>
<dbReference type="PANTHER" id="PTHR30008:SF0">
    <property type="entry name" value="EXODEOXYRIBONUCLEASE 7 LARGE SUBUNIT"/>
    <property type="match status" value="1"/>
</dbReference>
<dbReference type="Pfam" id="PF02601">
    <property type="entry name" value="Exonuc_VII_L"/>
    <property type="match status" value="1"/>
</dbReference>
<evidence type="ECO:0000256" key="4">
    <source>
        <dbReference type="ARBA" id="ARBA00022839"/>
    </source>
</evidence>
<keyword evidence="7" id="KW-0175">Coiled coil</keyword>
<keyword evidence="2 5" id="KW-0540">Nuclease</keyword>
<comment type="caution">
    <text evidence="10">The sequence shown here is derived from an EMBL/GenBank/DDBJ whole genome shotgun (WGS) entry which is preliminary data.</text>
</comment>
<comment type="similarity">
    <text evidence="5 6">Belongs to the XseA family.</text>
</comment>
<dbReference type="GO" id="GO:0005737">
    <property type="term" value="C:cytoplasm"/>
    <property type="evidence" value="ECO:0007669"/>
    <property type="project" value="UniProtKB-SubCell"/>
</dbReference>
<keyword evidence="11" id="KW-1185">Reference proteome</keyword>
<evidence type="ECO:0000256" key="1">
    <source>
        <dbReference type="ARBA" id="ARBA00022490"/>
    </source>
</evidence>
<proteinExistence type="inferred from homology"/>
<dbReference type="HAMAP" id="MF_00378">
    <property type="entry name" value="Exonuc_7_L"/>
    <property type="match status" value="1"/>
</dbReference>
<comment type="subcellular location">
    <subcellularLocation>
        <location evidence="5 6">Cytoplasm</location>
    </subcellularLocation>
</comment>
<sequence length="466" mass="53168">MLKSDACHRIFYRNILSYAMQQNIFSVSQLNSAVRNLLEGQLGAVWLTGEISNFTQPVSGHWYLTLKDENAQVRCAMWRMKTQRVNFRPQNGMQVLVRAGVSLYEPRGDYQLILESMHPAGDGLLQQKFEQLKMKLAAEGLFAQHLKKNLPHFCQTVGIVTSATGAALQDILQILKRRDPSLKVVIYPTQVQGKEASAEIVQMIELANQRQEVDVLIVGRGGGSLEDLWCFNEESVARAIFNSMLPVISAVGHEIDVTIADFVADLRAPTPSAAAELVSRNQQELLYKVDNQRQRLDRALDRIFEQKQQQLQRLLLRLQHQHPQAQLTLQRQKNNQLIQRLNNAIQRIVEKKRYNFTALYQRLDNNPLFYTVQKQQQHIQQLKVRLDFALKNNVAHKQHYVAHLCAKMDSLSPLKVLARGYAIAENEQGKAIVSIQQVVRGQTMQTFVTDGIIMSEVKGFRPKVKN</sequence>
<feature type="coiled-coil region" evidence="7">
    <location>
        <begin position="289"/>
        <end position="392"/>
    </location>
</feature>
<dbReference type="PANTHER" id="PTHR30008">
    <property type="entry name" value="EXODEOXYRIBONUCLEASE 7 LARGE SUBUNIT"/>
    <property type="match status" value="1"/>
</dbReference>
<feature type="domain" description="Exonuclease VII large subunit C-terminal" evidence="8">
    <location>
        <begin position="141"/>
        <end position="453"/>
    </location>
</feature>
<dbReference type="GO" id="GO:0006308">
    <property type="term" value="P:DNA catabolic process"/>
    <property type="evidence" value="ECO:0007669"/>
    <property type="project" value="UniProtKB-UniRule"/>
</dbReference>
<dbReference type="EC" id="3.1.11.6" evidence="5"/>
<dbReference type="Proteomes" id="UP000295496">
    <property type="component" value="Unassembled WGS sequence"/>
</dbReference>
<evidence type="ECO:0000259" key="8">
    <source>
        <dbReference type="Pfam" id="PF02601"/>
    </source>
</evidence>
<evidence type="ECO:0000256" key="6">
    <source>
        <dbReference type="RuleBase" id="RU004355"/>
    </source>
</evidence>
<reference evidence="10 11" key="1">
    <citation type="submission" date="2019-03" db="EMBL/GenBank/DDBJ databases">
        <title>Genomic Encyclopedia of Type Strains, Phase IV (KMG-IV): sequencing the most valuable type-strain genomes for metagenomic binning, comparative biology and taxonomic classification.</title>
        <authorList>
            <person name="Goeker M."/>
        </authorList>
    </citation>
    <scope>NUCLEOTIDE SEQUENCE [LARGE SCALE GENOMIC DNA]</scope>
    <source>
        <strain evidence="10 11">DSM 10053</strain>
    </source>
</reference>
<dbReference type="InterPro" id="IPR003753">
    <property type="entry name" value="Exonuc_VII_L"/>
</dbReference>
<evidence type="ECO:0000256" key="7">
    <source>
        <dbReference type="SAM" id="Coils"/>
    </source>
</evidence>
<dbReference type="EMBL" id="SMGJ01000003">
    <property type="protein sequence ID" value="TCK69807.1"/>
    <property type="molecule type" value="Genomic_DNA"/>
</dbReference>
<evidence type="ECO:0000313" key="10">
    <source>
        <dbReference type="EMBL" id="TCK69807.1"/>
    </source>
</evidence>
<organism evidence="10 11">
    <name type="scientific">Lonepinella koalarum</name>
    <dbReference type="NCBI Taxonomy" id="53417"/>
    <lineage>
        <taxon>Bacteria</taxon>
        <taxon>Pseudomonadati</taxon>
        <taxon>Pseudomonadota</taxon>
        <taxon>Gammaproteobacteria</taxon>
        <taxon>Pasteurellales</taxon>
        <taxon>Pasteurellaceae</taxon>
        <taxon>Lonepinella</taxon>
    </lineage>
</organism>
<evidence type="ECO:0000259" key="9">
    <source>
        <dbReference type="Pfam" id="PF13742"/>
    </source>
</evidence>
<evidence type="ECO:0000313" key="11">
    <source>
        <dbReference type="Proteomes" id="UP000295496"/>
    </source>
</evidence>
<dbReference type="InterPro" id="IPR020579">
    <property type="entry name" value="Exonuc_VII_lsu_C"/>
</dbReference>
<comment type="catalytic activity">
    <reaction evidence="5 6">
        <text>Exonucleolytic cleavage in either 5'- to 3'- or 3'- to 5'-direction to yield nucleoside 5'-phosphates.</text>
        <dbReference type="EC" id="3.1.11.6"/>
    </reaction>
</comment>
<dbReference type="GO" id="GO:0003676">
    <property type="term" value="F:nucleic acid binding"/>
    <property type="evidence" value="ECO:0007669"/>
    <property type="project" value="InterPro"/>
</dbReference>
<dbReference type="InterPro" id="IPR025824">
    <property type="entry name" value="OB-fold_nuc-bd_dom"/>
</dbReference>
<dbReference type="Pfam" id="PF13742">
    <property type="entry name" value="tRNA_anti_2"/>
    <property type="match status" value="1"/>
</dbReference>
<evidence type="ECO:0000256" key="3">
    <source>
        <dbReference type="ARBA" id="ARBA00022801"/>
    </source>
</evidence>
<dbReference type="CDD" id="cd04489">
    <property type="entry name" value="ExoVII_LU_OBF"/>
    <property type="match status" value="1"/>
</dbReference>
<name>A0A4R1KYU6_9PAST</name>
<dbReference type="GO" id="GO:0008855">
    <property type="term" value="F:exodeoxyribonuclease VII activity"/>
    <property type="evidence" value="ECO:0007669"/>
    <property type="project" value="UniProtKB-UniRule"/>
</dbReference>
<protein>
    <recommendedName>
        <fullName evidence="5">Exodeoxyribonuclease 7 large subunit</fullName>
        <ecNumber evidence="5">3.1.11.6</ecNumber>
    </recommendedName>
    <alternativeName>
        <fullName evidence="5">Exodeoxyribonuclease VII large subunit</fullName>
        <shortName evidence="5">Exonuclease VII large subunit</shortName>
    </alternativeName>
</protein>
<gene>
    <name evidence="5" type="primary">xseA</name>
    <name evidence="10" type="ORF">EV692_1012</name>
</gene>